<evidence type="ECO:0000256" key="3">
    <source>
        <dbReference type="SAM" id="Phobius"/>
    </source>
</evidence>
<dbReference type="Proteomes" id="UP000178129">
    <property type="component" value="Unassembled WGS sequence"/>
</dbReference>
<dbReference type="PANTHER" id="PTHR33365:SF4">
    <property type="entry name" value="CYCLOCHLOROTINE BIOSYNTHESIS PROTEIN O"/>
    <property type="match status" value="1"/>
</dbReference>
<dbReference type="InterPro" id="IPR021765">
    <property type="entry name" value="UstYa-like"/>
</dbReference>
<proteinExistence type="inferred from homology"/>
<dbReference type="PANTHER" id="PTHR33365">
    <property type="entry name" value="YALI0B05434P"/>
    <property type="match status" value="1"/>
</dbReference>
<evidence type="ECO:0000313" key="4">
    <source>
        <dbReference type="EMBL" id="CZT13550.1"/>
    </source>
</evidence>
<gene>
    <name evidence="4" type="ORF">RCO7_15253</name>
</gene>
<keyword evidence="5" id="KW-1185">Reference proteome</keyword>
<evidence type="ECO:0000256" key="1">
    <source>
        <dbReference type="ARBA" id="ARBA00004685"/>
    </source>
</evidence>
<keyword evidence="3" id="KW-0812">Transmembrane</keyword>
<protein>
    <submittedName>
        <fullName evidence="4">Uncharacterized protein</fullName>
    </submittedName>
</protein>
<comment type="similarity">
    <text evidence="2">Belongs to the ustYa family.</text>
</comment>
<organism evidence="4 5">
    <name type="scientific">Rhynchosporium graminicola</name>
    <dbReference type="NCBI Taxonomy" id="2792576"/>
    <lineage>
        <taxon>Eukaryota</taxon>
        <taxon>Fungi</taxon>
        <taxon>Dikarya</taxon>
        <taxon>Ascomycota</taxon>
        <taxon>Pezizomycotina</taxon>
        <taxon>Leotiomycetes</taxon>
        <taxon>Helotiales</taxon>
        <taxon>Ploettnerulaceae</taxon>
        <taxon>Rhynchosporium</taxon>
    </lineage>
</organism>
<name>A0A1E1LSR7_9HELO</name>
<dbReference type="GO" id="GO:0043386">
    <property type="term" value="P:mycotoxin biosynthetic process"/>
    <property type="evidence" value="ECO:0007669"/>
    <property type="project" value="InterPro"/>
</dbReference>
<keyword evidence="3" id="KW-1133">Transmembrane helix</keyword>
<comment type="pathway">
    <text evidence="1">Mycotoxin biosynthesis.</text>
</comment>
<comment type="caution">
    <text evidence="4">The sequence shown here is derived from an EMBL/GenBank/DDBJ whole genome shotgun (WGS) entry which is preliminary data.</text>
</comment>
<keyword evidence="3" id="KW-0472">Membrane</keyword>
<reference evidence="5" key="1">
    <citation type="submission" date="2016-03" db="EMBL/GenBank/DDBJ databases">
        <authorList>
            <person name="Ploux O."/>
        </authorList>
    </citation>
    <scope>NUCLEOTIDE SEQUENCE [LARGE SCALE GENOMIC DNA]</scope>
    <source>
        <strain evidence="5">UK7</strain>
    </source>
</reference>
<dbReference type="AlphaFoldDB" id="A0A1E1LSR7"/>
<dbReference type="InParanoid" id="A0A1E1LSR7"/>
<accession>A0A1E1LSR7</accession>
<evidence type="ECO:0000313" key="5">
    <source>
        <dbReference type="Proteomes" id="UP000178129"/>
    </source>
</evidence>
<dbReference type="Pfam" id="PF11807">
    <property type="entry name" value="UstYa"/>
    <property type="match status" value="1"/>
</dbReference>
<dbReference type="EMBL" id="FJUW01000090">
    <property type="protein sequence ID" value="CZT13550.1"/>
    <property type="molecule type" value="Genomic_DNA"/>
</dbReference>
<evidence type="ECO:0000256" key="2">
    <source>
        <dbReference type="ARBA" id="ARBA00035112"/>
    </source>
</evidence>
<sequence>MEYEYLRINNKEKEALVKPHRIRLLLFLPWLVSITFAVLFFWQLQHRLDSCQPQYDFASGFKTEFSPAKQYISIEENEFHLPYIPGNDELFEPPVYEYVGAPTERLDIAWKKLLFALNLDLAEEEAMTIKDDTFRWNDTHLYYTGIQLYHQLHCVDIFRRAIYHDHYGKPTRKEMFHIGTCIALFTSEQN</sequence>
<dbReference type="STRING" id="914237.A0A1E1LSR7"/>
<feature type="transmembrane region" description="Helical" evidence="3">
    <location>
        <begin position="21"/>
        <end position="42"/>
    </location>
</feature>